<keyword evidence="5" id="KW-0158">Chromosome</keyword>
<evidence type="ECO:0000256" key="3">
    <source>
        <dbReference type="ARBA" id="ARBA00004286"/>
    </source>
</evidence>
<accession>M1UVN5</accession>
<evidence type="ECO:0000256" key="8">
    <source>
        <dbReference type="ARBA" id="ARBA00023242"/>
    </source>
</evidence>
<dbReference type="GO" id="GO:0007004">
    <property type="term" value="P:telomere maintenance via telomerase"/>
    <property type="evidence" value="ECO:0007669"/>
    <property type="project" value="TreeGrafter"/>
</dbReference>
<dbReference type="Gene3D" id="3.40.50.300">
    <property type="entry name" value="P-loop containing nucleotide triphosphate hydrolases"/>
    <property type="match status" value="2"/>
</dbReference>
<evidence type="ECO:0000259" key="11">
    <source>
        <dbReference type="Pfam" id="PF13476"/>
    </source>
</evidence>
<feature type="domain" description="Rad50/SbcC-type AAA" evidence="11">
    <location>
        <begin position="7"/>
        <end position="225"/>
    </location>
</feature>
<dbReference type="OrthoDB" id="18797at2759"/>
<dbReference type="InterPro" id="IPR038729">
    <property type="entry name" value="Rad50/SbcC_AAA"/>
</dbReference>
<evidence type="ECO:0000256" key="2">
    <source>
        <dbReference type="ARBA" id="ARBA00004123"/>
    </source>
</evidence>
<evidence type="ECO:0000256" key="7">
    <source>
        <dbReference type="ARBA" id="ARBA00022833"/>
    </source>
</evidence>
<dbReference type="InterPro" id="IPR027417">
    <property type="entry name" value="P-loop_NTPase"/>
</dbReference>
<dbReference type="GeneID" id="16996455"/>
<dbReference type="Proteomes" id="UP000007014">
    <property type="component" value="Chromosome 17"/>
</dbReference>
<sequence length="1322" mass="151713">MSRLIKLGFSGVRSFGPDEEQRLRFQAPITVILGANGTGKTTIVECLRLATTGELPPLVDKGAAFVHDPRLRESKETKAKIRLLFEDALGRQITVNRQLQLRLTTAGKQSFSTVETSLSIRDKDGQHIKTSNRCNDINAMAPAFLGVRQAVLENVIFVHQEESLWPLQDPKKVKEKFDDIFEARGYAKALIAIQKCAQQKLAELKILHSELERWRDRLENLKQKQRNCRSMQAQCLEWSNSLGTLETELSEKIRAVTELEEARAKEVERRRQLQALRDEIRIRTEERDRLWRELGKELTETTQDLERLLTRITAEYSQVDAEYRKASEESLQLQKQLQLLRDREQRLQEECAAYSCQQAAIERQRASCAELLREIRKSHSIDGTDIGEGAIERSAKDLIHILERSRNDCEREMEHFKRLWEDALQREQKLKLELESDQRQAQQIRNEIATLEEACAETAARLQSLPMNVEIVAMKSALLVQFQAEKQQVDEELSNQTDMDRMSTIRKRLEQIFEVRTKNLASRRNDVTHTATRGDTNASAIAAAFQKFREEEEASIQRLLEQRRLPSCSVSEAQDRLASAERNLSAVRNRIMGTELEMRLRRAICDKESERLLSMRSRLREIDASVQPGTVDAECLKSQISALKRRHLELESTALERDGQANWLEEMRKRVHEQKTCPLCDRAFSGMAEAANVESALARVRNTLTQAADSDSLEYVQDALNRAEHQWRLLEERAAITLQEQRSISRIRSAESEIQRLEDARRSERTDQQVAEHELADARELLWYARRLAHLRQEMAPSGPSSASGIAASSPVVAALEVDTREAPHQPTSAGDALAREETSLRGELDTLLGRRQELLVRAQELHDLIQTTEKELTAERAKQHDRDQLEACLAEKRKQRSEKQASLCALDQKVEEALLQAAPPASAALLARLEAVRSRHRAIHTDLIRLENRLQVYIQESRRFEGDAHKLAHKQLETCREQIIQTLAEEAQAVQVVAQWAGQRQNADSYLRQVRDNLRYRQLQEMLVELQQKDVELASTLPMTDEHDPHVSALEAAKAEADTLREKVHHLRGQRDLLAEQLRALTVELDADVFAQAEQQFQALRLQCDVIELVCRDLRNYHRALDLAIMRYHDLKMRSINRVLRELWQSTYLGSDIEEIEIRSDFVADSLPMGRRTYHYRVVMRQGDTWLDMRGRCSAGQKVLACLLIRLALAENFGNACGVLALDEPTTNLDESHVKALAASLSLLIQQRAQQRNFQLILITHEERFLDYLHIREYADSYIYVTRNRQGLSQIQHHSLNETTGRREASELPFAYPGPLVVTAR</sequence>
<feature type="coiled-coil region" evidence="10">
    <location>
        <begin position="852"/>
        <end position="879"/>
    </location>
</feature>
<dbReference type="SUPFAM" id="SSF52540">
    <property type="entry name" value="P-loop containing nucleoside triphosphate hydrolases"/>
    <property type="match status" value="2"/>
</dbReference>
<dbReference type="GO" id="GO:0030870">
    <property type="term" value="C:Mre11 complex"/>
    <property type="evidence" value="ECO:0007669"/>
    <property type="project" value="TreeGrafter"/>
</dbReference>
<evidence type="ECO:0000256" key="1">
    <source>
        <dbReference type="ARBA" id="ARBA00001947"/>
    </source>
</evidence>
<gene>
    <name evidence="12" type="ORF">CYME_CMQ187C</name>
</gene>
<dbReference type="GO" id="GO:0046872">
    <property type="term" value="F:metal ion binding"/>
    <property type="evidence" value="ECO:0007669"/>
    <property type="project" value="UniProtKB-KW"/>
</dbReference>
<dbReference type="EMBL" id="AP006499">
    <property type="protein sequence ID" value="BAM82086.1"/>
    <property type="molecule type" value="Genomic_DNA"/>
</dbReference>
<feature type="coiled-coil region" evidence="10">
    <location>
        <begin position="399"/>
        <end position="499"/>
    </location>
</feature>
<dbReference type="GO" id="GO:0003691">
    <property type="term" value="F:double-stranded telomeric DNA binding"/>
    <property type="evidence" value="ECO:0007669"/>
    <property type="project" value="TreeGrafter"/>
</dbReference>
<keyword evidence="13" id="KW-1185">Reference proteome</keyword>
<dbReference type="PANTHER" id="PTHR18867:SF12">
    <property type="entry name" value="DNA REPAIR PROTEIN RAD50"/>
    <property type="match status" value="1"/>
</dbReference>
<dbReference type="Gramene" id="CMQ187CT">
    <property type="protein sequence ID" value="CMQ187CT"/>
    <property type="gene ID" value="CMQ187C"/>
</dbReference>
<dbReference type="OMA" id="FSDYYYR"/>
<feature type="coiled-coil region" evidence="10">
    <location>
        <begin position="570"/>
        <end position="597"/>
    </location>
</feature>
<dbReference type="KEGG" id="cme:CYME_CMQ187C"/>
<feature type="coiled-coil region" evidence="10">
    <location>
        <begin position="309"/>
        <end position="357"/>
    </location>
</feature>
<dbReference type="GO" id="GO:0016887">
    <property type="term" value="F:ATP hydrolysis activity"/>
    <property type="evidence" value="ECO:0007669"/>
    <property type="project" value="InterPro"/>
</dbReference>
<dbReference type="GO" id="GO:0043047">
    <property type="term" value="F:single-stranded telomeric DNA binding"/>
    <property type="evidence" value="ECO:0007669"/>
    <property type="project" value="TreeGrafter"/>
</dbReference>
<dbReference type="RefSeq" id="XP_005538122.1">
    <property type="nucleotide sequence ID" value="XM_005538065.1"/>
</dbReference>
<dbReference type="GO" id="GO:0051880">
    <property type="term" value="F:G-quadruplex DNA binding"/>
    <property type="evidence" value="ECO:0007669"/>
    <property type="project" value="TreeGrafter"/>
</dbReference>
<evidence type="ECO:0000256" key="4">
    <source>
        <dbReference type="ARBA" id="ARBA00009439"/>
    </source>
</evidence>
<evidence type="ECO:0000313" key="12">
    <source>
        <dbReference type="EMBL" id="BAM82086.1"/>
    </source>
</evidence>
<dbReference type="GO" id="GO:0006302">
    <property type="term" value="P:double-strand break repair"/>
    <property type="evidence" value="ECO:0007669"/>
    <property type="project" value="InterPro"/>
</dbReference>
<dbReference type="Pfam" id="PF13476">
    <property type="entry name" value="AAA_23"/>
    <property type="match status" value="1"/>
</dbReference>
<feature type="coiled-coil region" evidence="10">
    <location>
        <begin position="740"/>
        <end position="767"/>
    </location>
</feature>
<protein>
    <submittedName>
        <fullName evidence="12">DNA repair protein RAD50</fullName>
    </submittedName>
</protein>
<evidence type="ECO:0000256" key="10">
    <source>
        <dbReference type="SAM" id="Coils"/>
    </source>
</evidence>
<keyword evidence="10" id="KW-0175">Coiled coil</keyword>
<keyword evidence="8" id="KW-0539">Nucleus</keyword>
<feature type="coiled-coil region" evidence="10">
    <location>
        <begin position="197"/>
        <end position="279"/>
    </location>
</feature>
<reference evidence="12 13" key="2">
    <citation type="journal article" date="2007" name="BMC Biol.">
        <title>A 100%-complete sequence reveals unusually simple genomic features in the hot-spring red alga Cyanidioschyzon merolae.</title>
        <authorList>
            <person name="Nozaki H."/>
            <person name="Takano H."/>
            <person name="Misumi O."/>
            <person name="Terasawa K."/>
            <person name="Matsuzaki M."/>
            <person name="Maruyama S."/>
            <person name="Nishida K."/>
            <person name="Yagisawa F."/>
            <person name="Yoshida Y."/>
            <person name="Fujiwara T."/>
            <person name="Takio S."/>
            <person name="Tamura K."/>
            <person name="Chung S.J."/>
            <person name="Nakamura S."/>
            <person name="Kuroiwa H."/>
            <person name="Tanaka K."/>
            <person name="Sato N."/>
            <person name="Kuroiwa T."/>
        </authorList>
    </citation>
    <scope>NUCLEOTIDE SEQUENCE [LARGE SCALE GENOMIC DNA]</scope>
    <source>
        <strain evidence="12 13">10D</strain>
    </source>
</reference>
<dbReference type="STRING" id="280699.M1UVN5"/>
<dbReference type="GO" id="GO:0070192">
    <property type="term" value="P:chromosome organization involved in meiotic cell cycle"/>
    <property type="evidence" value="ECO:0007669"/>
    <property type="project" value="TreeGrafter"/>
</dbReference>
<proteinExistence type="inferred from homology"/>
<evidence type="ECO:0000256" key="9">
    <source>
        <dbReference type="ARBA" id="ARBA00049360"/>
    </source>
</evidence>
<name>M1UVN5_CYAM1</name>
<dbReference type="GO" id="GO:0000794">
    <property type="term" value="C:condensed nuclear chromosome"/>
    <property type="evidence" value="ECO:0007669"/>
    <property type="project" value="TreeGrafter"/>
</dbReference>
<dbReference type="PANTHER" id="PTHR18867">
    <property type="entry name" value="RAD50"/>
    <property type="match status" value="1"/>
</dbReference>
<dbReference type="eggNOG" id="KOG0962">
    <property type="taxonomic scope" value="Eukaryota"/>
</dbReference>
<reference evidence="12 13" key="1">
    <citation type="journal article" date="2004" name="Nature">
        <title>Genome sequence of the ultrasmall unicellular red alga Cyanidioschyzon merolae 10D.</title>
        <authorList>
            <person name="Matsuzaki M."/>
            <person name="Misumi O."/>
            <person name="Shin-i T."/>
            <person name="Maruyama S."/>
            <person name="Takahara M."/>
            <person name="Miyagishima S."/>
            <person name="Mori T."/>
            <person name="Nishida K."/>
            <person name="Yagisawa F."/>
            <person name="Nishida K."/>
            <person name="Yoshida Y."/>
            <person name="Nishimura Y."/>
            <person name="Nakao S."/>
            <person name="Kobayashi T."/>
            <person name="Momoyama Y."/>
            <person name="Higashiyama T."/>
            <person name="Minoda A."/>
            <person name="Sano M."/>
            <person name="Nomoto H."/>
            <person name="Oishi K."/>
            <person name="Hayashi H."/>
            <person name="Ohta F."/>
            <person name="Nishizaka S."/>
            <person name="Haga S."/>
            <person name="Miura S."/>
            <person name="Morishita T."/>
            <person name="Kabeya Y."/>
            <person name="Terasawa K."/>
            <person name="Suzuki Y."/>
            <person name="Ishii Y."/>
            <person name="Asakawa S."/>
            <person name="Takano H."/>
            <person name="Ohta N."/>
            <person name="Kuroiwa H."/>
            <person name="Tanaka K."/>
            <person name="Shimizu N."/>
            <person name="Sugano S."/>
            <person name="Sato N."/>
            <person name="Nozaki H."/>
            <person name="Ogasawara N."/>
            <person name="Kohara Y."/>
            <person name="Kuroiwa T."/>
        </authorList>
    </citation>
    <scope>NUCLEOTIDE SEQUENCE [LARGE SCALE GENOMIC DNA]</scope>
    <source>
        <strain evidence="12 13">10D</strain>
    </source>
</reference>
<evidence type="ECO:0000256" key="5">
    <source>
        <dbReference type="ARBA" id="ARBA00022454"/>
    </source>
</evidence>
<keyword evidence="7" id="KW-0862">Zinc</keyword>
<dbReference type="GO" id="GO:0000722">
    <property type="term" value="P:telomere maintenance via recombination"/>
    <property type="evidence" value="ECO:0007669"/>
    <property type="project" value="TreeGrafter"/>
</dbReference>
<comment type="similarity">
    <text evidence="4">Belongs to the SMC family. RAD50 subfamily.</text>
</comment>
<evidence type="ECO:0000256" key="6">
    <source>
        <dbReference type="ARBA" id="ARBA00022723"/>
    </source>
</evidence>
<comment type="subcellular location">
    <subcellularLocation>
        <location evidence="3">Chromosome</location>
    </subcellularLocation>
    <subcellularLocation>
        <location evidence="2">Nucleus</location>
    </subcellularLocation>
</comment>
<keyword evidence="6" id="KW-0479">Metal-binding</keyword>
<dbReference type="HOGENOM" id="CLU_006184_0_0_1"/>
<evidence type="ECO:0000313" key="13">
    <source>
        <dbReference type="Proteomes" id="UP000007014"/>
    </source>
</evidence>
<comment type="catalytic activity">
    <reaction evidence="9">
        <text>ATP + H2O = ADP + phosphate + H(+)</text>
        <dbReference type="Rhea" id="RHEA:13065"/>
        <dbReference type="ChEBI" id="CHEBI:15377"/>
        <dbReference type="ChEBI" id="CHEBI:15378"/>
        <dbReference type="ChEBI" id="CHEBI:30616"/>
        <dbReference type="ChEBI" id="CHEBI:43474"/>
        <dbReference type="ChEBI" id="CHEBI:456216"/>
    </reaction>
</comment>
<organism evidence="12 13">
    <name type="scientific">Cyanidioschyzon merolae (strain NIES-3377 / 10D)</name>
    <name type="common">Unicellular red alga</name>
    <dbReference type="NCBI Taxonomy" id="280699"/>
    <lineage>
        <taxon>Eukaryota</taxon>
        <taxon>Rhodophyta</taxon>
        <taxon>Bangiophyceae</taxon>
        <taxon>Cyanidiales</taxon>
        <taxon>Cyanidiaceae</taxon>
        <taxon>Cyanidioschyzon</taxon>
    </lineage>
</organism>
<comment type="cofactor">
    <cofactor evidence="1">
        <name>Zn(2+)</name>
        <dbReference type="ChEBI" id="CHEBI:29105"/>
    </cofactor>
</comment>